<dbReference type="CDD" id="cd00774">
    <property type="entry name" value="GlyRS-like_core"/>
    <property type="match status" value="1"/>
</dbReference>
<dbReference type="GO" id="GO:0005524">
    <property type="term" value="F:ATP binding"/>
    <property type="evidence" value="ECO:0007669"/>
    <property type="project" value="UniProtKB-UniRule"/>
</dbReference>
<reference evidence="11 12" key="1">
    <citation type="submission" date="2016-10" db="EMBL/GenBank/DDBJ databases">
        <authorList>
            <person name="de Groot N.N."/>
        </authorList>
    </citation>
    <scope>NUCLEOTIDE SEQUENCE [LARGE SCALE GENOMIC DNA]</scope>
    <source>
        <strain evidence="11 12">DSM 44908</strain>
    </source>
</reference>
<dbReference type="EMBL" id="FOJN01000001">
    <property type="protein sequence ID" value="SFA39136.1"/>
    <property type="molecule type" value="Genomic_DNA"/>
</dbReference>
<comment type="function">
    <text evidence="8">Catalyzes the attachment of glycine to tRNA(Gly).</text>
</comment>
<dbReference type="GO" id="GO:0015966">
    <property type="term" value="P:diadenosine tetraphosphate biosynthetic process"/>
    <property type="evidence" value="ECO:0007669"/>
    <property type="project" value="UniProtKB-ARBA"/>
</dbReference>
<feature type="binding site" evidence="8">
    <location>
        <begin position="195"/>
        <end position="197"/>
    </location>
    <ligand>
        <name>ATP</name>
        <dbReference type="ChEBI" id="CHEBI:30616"/>
    </ligand>
</feature>
<feature type="binding site" evidence="8">
    <location>
        <position position="100"/>
    </location>
    <ligand>
        <name>substrate</name>
    </ligand>
</feature>
<gene>
    <name evidence="8" type="primary">glyQS</name>
    <name evidence="11" type="ORF">SAMN05444374_101256</name>
</gene>
<dbReference type="PROSITE" id="PS50862">
    <property type="entry name" value="AA_TRNA_LIGASE_II"/>
    <property type="match status" value="1"/>
</dbReference>
<accession>A0A1I0SK53</accession>
<evidence type="ECO:0000313" key="11">
    <source>
        <dbReference type="EMBL" id="SFA39136.1"/>
    </source>
</evidence>
<feature type="binding site" evidence="8">
    <location>
        <position position="163"/>
    </location>
    <ligand>
        <name>substrate</name>
    </ligand>
</feature>
<dbReference type="InterPro" id="IPR004154">
    <property type="entry name" value="Anticodon-bd"/>
</dbReference>
<dbReference type="NCBIfam" id="TIGR00389">
    <property type="entry name" value="glyS_dimeric"/>
    <property type="match status" value="1"/>
</dbReference>
<protein>
    <recommendedName>
        <fullName evidence="8">Glycine--tRNA ligase</fullName>
        <ecNumber evidence="8">6.1.1.14</ecNumber>
    </recommendedName>
    <alternativeName>
        <fullName evidence="8">Glycyl-tRNA synthetase</fullName>
        <shortName evidence="8">GlyRS</shortName>
    </alternativeName>
</protein>
<comment type="subunit">
    <text evidence="8">Homodimer.</text>
</comment>
<evidence type="ECO:0000256" key="7">
    <source>
        <dbReference type="ARBA" id="ARBA00023146"/>
    </source>
</evidence>
<keyword evidence="4 8" id="KW-0547">Nucleotide-binding</keyword>
<dbReference type="InterPro" id="IPR036621">
    <property type="entry name" value="Anticodon-bd_dom_sf"/>
</dbReference>
<dbReference type="GeneID" id="85484320"/>
<dbReference type="PRINTS" id="PR01043">
    <property type="entry name" value="TRNASYNTHGLY"/>
</dbReference>
<dbReference type="RefSeq" id="WP_068361795.1">
    <property type="nucleotide sequence ID" value="NZ_FOJN01000001.1"/>
</dbReference>
<dbReference type="GO" id="GO:0004081">
    <property type="term" value="F:bis(5'-nucleosyl)-tetraphosphatase (asymmetrical) activity"/>
    <property type="evidence" value="ECO:0007669"/>
    <property type="project" value="UniProtKB-ARBA"/>
</dbReference>
<dbReference type="AlphaFoldDB" id="A0A1I0SK53"/>
<evidence type="ECO:0000256" key="3">
    <source>
        <dbReference type="ARBA" id="ARBA00022598"/>
    </source>
</evidence>
<dbReference type="GO" id="GO:1990742">
    <property type="term" value="C:microvesicle"/>
    <property type="evidence" value="ECO:0007669"/>
    <property type="project" value="UniProtKB-ARBA"/>
</dbReference>
<name>A0A1I0SK53_9NOCA</name>
<feature type="binding site" evidence="8">
    <location>
        <begin position="205"/>
        <end position="210"/>
    </location>
    <ligand>
        <name>ATP</name>
        <dbReference type="ChEBI" id="CHEBI:30616"/>
    </ligand>
</feature>
<proteinExistence type="inferred from homology"/>
<feature type="binding site" evidence="8">
    <location>
        <begin position="326"/>
        <end position="329"/>
    </location>
    <ligand>
        <name>ATP</name>
        <dbReference type="ChEBI" id="CHEBI:30616"/>
    </ligand>
</feature>
<feature type="region of interest" description="Disordered" evidence="9">
    <location>
        <begin position="111"/>
        <end position="132"/>
    </location>
</feature>
<dbReference type="InterPro" id="IPR045864">
    <property type="entry name" value="aa-tRNA-synth_II/BPL/LPL"/>
</dbReference>
<keyword evidence="7 8" id="KW-0030">Aminoacyl-tRNA synthetase</keyword>
<dbReference type="InterPro" id="IPR002314">
    <property type="entry name" value="aa-tRNA-synt_IIb"/>
</dbReference>
<dbReference type="NCBIfam" id="NF003211">
    <property type="entry name" value="PRK04173.1"/>
    <property type="match status" value="1"/>
</dbReference>
<dbReference type="InterPro" id="IPR002315">
    <property type="entry name" value="tRNA-synt_gly"/>
</dbReference>
<dbReference type="PANTHER" id="PTHR10745">
    <property type="entry name" value="GLYCYL-TRNA SYNTHETASE/DNA POLYMERASE SUBUNIT GAMMA-2"/>
    <property type="match status" value="1"/>
</dbReference>
<comment type="subcellular location">
    <subcellularLocation>
        <location evidence="8">Cytoplasm</location>
    </subcellularLocation>
</comment>
<dbReference type="Pfam" id="PF03129">
    <property type="entry name" value="HGTP_anticodon"/>
    <property type="match status" value="1"/>
</dbReference>
<keyword evidence="2 8" id="KW-0963">Cytoplasm</keyword>
<dbReference type="GO" id="GO:0046983">
    <property type="term" value="F:protein dimerization activity"/>
    <property type="evidence" value="ECO:0007669"/>
    <property type="project" value="UniProtKB-ARBA"/>
</dbReference>
<dbReference type="FunFam" id="3.40.50.800:FF:000002">
    <property type="entry name" value="Glycine--tRNA ligase"/>
    <property type="match status" value="1"/>
</dbReference>
<keyword evidence="5 8" id="KW-0067">ATP-binding</keyword>
<dbReference type="InterPro" id="IPR033731">
    <property type="entry name" value="GlyRS-like_core"/>
</dbReference>
<sequence>MAPKSKIDTVANLAKRRGLVYQCGEIYGGTKSAWDYGPLGVELKDNIKKQWWRNMVTSREDTVGLDSSVILPREVWEASGHVETFSDPLVESLHTHKRYRADHLLEAYEEKHGHPPENGLADIRDPETGEPGSWTEPRAFSGLLKTFLGPVDDEAGLHYLRPETAQGIFVNFANVLTTSRKKPPFGIGQIGKSFRNEITPGNFIFRTREFEQMEMEFFVKPGEDEQWHQYWIDYRMKWYTDLGIDPENLRLYEHAQEKLSHYSKRTVDIEYRFEFQGSAWGELEGIANRTDFDLSTHAKHSGQDLSFYDQAADERYIPYVIEPAAGLTRSLMAFLVDAYHEDEAPNAKGGVDKRTVLRLDRRLAPVKAAVLPLSRNADLTPKAKDLAATLRQHWNVEFDDAGAIGRRYRRQDEIGTPFCITVDFDTLDDHAVTIRERDSMAQERIALDQVEGYLAARLIGS</sequence>
<dbReference type="GO" id="GO:0070062">
    <property type="term" value="C:extracellular exosome"/>
    <property type="evidence" value="ECO:0007669"/>
    <property type="project" value="UniProtKB-ARBA"/>
</dbReference>
<evidence type="ECO:0000259" key="10">
    <source>
        <dbReference type="PROSITE" id="PS50862"/>
    </source>
</evidence>
<dbReference type="InterPro" id="IPR006195">
    <property type="entry name" value="aa-tRNA-synth_II"/>
</dbReference>
<dbReference type="InterPro" id="IPR022961">
    <property type="entry name" value="Gly_tRNA_ligase_bac"/>
</dbReference>
<keyword evidence="6 8" id="KW-0648">Protein biosynthesis</keyword>
<evidence type="ECO:0000256" key="8">
    <source>
        <dbReference type="HAMAP-Rule" id="MF_00253"/>
    </source>
</evidence>
<dbReference type="PANTHER" id="PTHR10745:SF8">
    <property type="entry name" value="DNA POLYMERASE SUBUNIT GAMMA-2, MITOCHONDRIAL"/>
    <property type="match status" value="1"/>
</dbReference>
<dbReference type="SUPFAM" id="SSF52954">
    <property type="entry name" value="Class II aaRS ABD-related"/>
    <property type="match status" value="1"/>
</dbReference>
<evidence type="ECO:0000256" key="2">
    <source>
        <dbReference type="ARBA" id="ARBA00022490"/>
    </source>
</evidence>
<evidence type="ECO:0000256" key="4">
    <source>
        <dbReference type="ARBA" id="ARBA00022741"/>
    </source>
</evidence>
<dbReference type="Gene3D" id="3.40.50.800">
    <property type="entry name" value="Anticodon-binding domain"/>
    <property type="match status" value="1"/>
</dbReference>
<evidence type="ECO:0000256" key="9">
    <source>
        <dbReference type="SAM" id="MobiDB-lite"/>
    </source>
</evidence>
<dbReference type="CDD" id="cd00858">
    <property type="entry name" value="GlyRS_anticodon"/>
    <property type="match status" value="1"/>
</dbReference>
<dbReference type="OrthoDB" id="9760853at2"/>
<dbReference type="SUPFAM" id="SSF55681">
    <property type="entry name" value="Class II aaRS and biotin synthetases"/>
    <property type="match status" value="1"/>
</dbReference>
<feature type="domain" description="Aminoacyl-transfer RNA synthetases class-II family profile" evidence="10">
    <location>
        <begin position="8"/>
        <end position="365"/>
    </location>
</feature>
<evidence type="ECO:0000256" key="6">
    <source>
        <dbReference type="ARBA" id="ARBA00022917"/>
    </source>
</evidence>
<dbReference type="HAMAP" id="MF_00253_B">
    <property type="entry name" value="Gly_tRNA_synth_B"/>
    <property type="match status" value="1"/>
</dbReference>
<dbReference type="InterPro" id="IPR027031">
    <property type="entry name" value="Gly-tRNA_synthase/POLG2"/>
</dbReference>
<evidence type="ECO:0000256" key="5">
    <source>
        <dbReference type="ARBA" id="ARBA00022840"/>
    </source>
</evidence>
<dbReference type="GO" id="GO:0004820">
    <property type="term" value="F:glycine-tRNA ligase activity"/>
    <property type="evidence" value="ECO:0007669"/>
    <property type="project" value="UniProtKB-UniRule"/>
</dbReference>
<dbReference type="Proteomes" id="UP000182054">
    <property type="component" value="Unassembled WGS sequence"/>
</dbReference>
<dbReference type="EC" id="6.1.1.14" evidence="8"/>
<comment type="similarity">
    <text evidence="1 8">Belongs to the class-II aminoacyl-tRNA synthetase family.</text>
</comment>
<evidence type="ECO:0000256" key="1">
    <source>
        <dbReference type="ARBA" id="ARBA00008226"/>
    </source>
</evidence>
<evidence type="ECO:0000313" key="12">
    <source>
        <dbReference type="Proteomes" id="UP000182054"/>
    </source>
</evidence>
<dbReference type="Pfam" id="PF00587">
    <property type="entry name" value="tRNA-synt_2b"/>
    <property type="match status" value="1"/>
</dbReference>
<organism evidence="11 12">
    <name type="scientific">Rhodococcoides kroppenstedtii</name>
    <dbReference type="NCBI Taxonomy" id="293050"/>
    <lineage>
        <taxon>Bacteria</taxon>
        <taxon>Bacillati</taxon>
        <taxon>Actinomycetota</taxon>
        <taxon>Actinomycetes</taxon>
        <taxon>Mycobacteriales</taxon>
        <taxon>Nocardiaceae</taxon>
        <taxon>Rhodococcoides</taxon>
    </lineage>
</organism>
<feature type="binding site" evidence="8">
    <location>
        <begin position="210"/>
        <end position="214"/>
    </location>
    <ligand>
        <name>substrate</name>
    </ligand>
</feature>
<dbReference type="GO" id="GO:0006426">
    <property type="term" value="P:glycyl-tRNA aminoacylation"/>
    <property type="evidence" value="ECO:0007669"/>
    <property type="project" value="UniProtKB-UniRule"/>
</dbReference>
<dbReference type="GO" id="GO:0005829">
    <property type="term" value="C:cytosol"/>
    <property type="evidence" value="ECO:0007669"/>
    <property type="project" value="UniProtKB-ARBA"/>
</dbReference>
<comment type="catalytic activity">
    <reaction evidence="8">
        <text>tRNA(Gly) + glycine + ATP = glycyl-tRNA(Gly) + AMP + diphosphate</text>
        <dbReference type="Rhea" id="RHEA:16013"/>
        <dbReference type="Rhea" id="RHEA-COMP:9664"/>
        <dbReference type="Rhea" id="RHEA-COMP:9683"/>
        <dbReference type="ChEBI" id="CHEBI:30616"/>
        <dbReference type="ChEBI" id="CHEBI:33019"/>
        <dbReference type="ChEBI" id="CHEBI:57305"/>
        <dbReference type="ChEBI" id="CHEBI:78442"/>
        <dbReference type="ChEBI" id="CHEBI:78522"/>
        <dbReference type="ChEBI" id="CHEBI:456215"/>
        <dbReference type="EC" id="6.1.1.14"/>
    </reaction>
</comment>
<dbReference type="Gene3D" id="3.30.930.10">
    <property type="entry name" value="Bira Bifunctional Protein, Domain 2"/>
    <property type="match status" value="1"/>
</dbReference>
<feature type="binding site" evidence="8">
    <location>
        <begin position="322"/>
        <end position="326"/>
    </location>
    <ligand>
        <name>substrate</name>
    </ligand>
</feature>
<keyword evidence="3 8" id="KW-0436">Ligase</keyword>
<feature type="binding site" evidence="8">
    <location>
        <begin position="282"/>
        <end position="283"/>
    </location>
    <ligand>
        <name>ATP</name>
        <dbReference type="ChEBI" id="CHEBI:30616"/>
    </ligand>
</feature>